<dbReference type="InterPro" id="IPR019819">
    <property type="entry name" value="Carboxylesterase_B_CS"/>
</dbReference>
<dbReference type="Gene3D" id="3.40.50.1820">
    <property type="entry name" value="alpha/beta hydrolase"/>
    <property type="match status" value="2"/>
</dbReference>
<reference evidence="8 9" key="1">
    <citation type="journal article" date="2017" name="Curr. Biol.">
        <title>The Evolution of Venom by Co-option of Single-Copy Genes.</title>
        <authorList>
            <person name="Martinson E.O."/>
            <person name="Mrinalini"/>
            <person name="Kelkar Y.D."/>
            <person name="Chang C.H."/>
            <person name="Werren J.H."/>
        </authorList>
    </citation>
    <scope>NUCLEOTIDE SEQUENCE [LARGE SCALE GENOMIC DNA]</scope>
    <source>
        <strain evidence="8 9">Alberta</strain>
        <tissue evidence="8">Whole body</tissue>
    </source>
</reference>
<keyword evidence="5" id="KW-0325">Glycoprotein</keyword>
<dbReference type="CDD" id="cd00312">
    <property type="entry name" value="Esterase_lipase"/>
    <property type="match status" value="2"/>
</dbReference>
<evidence type="ECO:0000256" key="1">
    <source>
        <dbReference type="ARBA" id="ARBA00005964"/>
    </source>
</evidence>
<dbReference type="PANTHER" id="PTHR43142">
    <property type="entry name" value="CARBOXYLIC ESTER HYDROLASE"/>
    <property type="match status" value="1"/>
</dbReference>
<keyword evidence="2" id="KW-0719">Serine esterase</keyword>
<evidence type="ECO:0000259" key="7">
    <source>
        <dbReference type="Pfam" id="PF00135"/>
    </source>
</evidence>
<dbReference type="AlphaFoldDB" id="A0A232ER59"/>
<dbReference type="STRING" id="543379.A0A232ER59"/>
<name>A0A232ER59_9HYME</name>
<keyword evidence="9" id="KW-1185">Reference proteome</keyword>
<evidence type="ECO:0000256" key="3">
    <source>
        <dbReference type="ARBA" id="ARBA00022801"/>
    </source>
</evidence>
<feature type="chain" id="PRO_5012918009" description="Carboxylesterase type B domain-containing protein" evidence="6">
    <location>
        <begin position="19"/>
        <end position="1115"/>
    </location>
</feature>
<feature type="domain" description="Carboxylesterase type B" evidence="7">
    <location>
        <begin position="23"/>
        <end position="532"/>
    </location>
</feature>
<evidence type="ECO:0000256" key="5">
    <source>
        <dbReference type="ARBA" id="ARBA00023180"/>
    </source>
</evidence>
<dbReference type="PROSITE" id="PS00122">
    <property type="entry name" value="CARBOXYLESTERASE_B_1"/>
    <property type="match status" value="2"/>
</dbReference>
<dbReference type="InterPro" id="IPR002018">
    <property type="entry name" value="CarbesteraseB"/>
</dbReference>
<evidence type="ECO:0000256" key="6">
    <source>
        <dbReference type="SAM" id="SignalP"/>
    </source>
</evidence>
<dbReference type="SUPFAM" id="SSF53474">
    <property type="entry name" value="alpha/beta-Hydrolases"/>
    <property type="match status" value="2"/>
</dbReference>
<dbReference type="PANTHER" id="PTHR43142:SF1">
    <property type="entry name" value="CARBOXYLIC ESTER HYDROLASE"/>
    <property type="match status" value="1"/>
</dbReference>
<evidence type="ECO:0000256" key="2">
    <source>
        <dbReference type="ARBA" id="ARBA00022487"/>
    </source>
</evidence>
<dbReference type="GO" id="GO:0052689">
    <property type="term" value="F:carboxylic ester hydrolase activity"/>
    <property type="evidence" value="ECO:0007669"/>
    <property type="project" value="UniProtKB-KW"/>
</dbReference>
<gene>
    <name evidence="8" type="ORF">TSAR_002852</name>
</gene>
<proteinExistence type="inferred from homology"/>
<dbReference type="OrthoDB" id="6846267at2759"/>
<evidence type="ECO:0000313" key="9">
    <source>
        <dbReference type="Proteomes" id="UP000215335"/>
    </source>
</evidence>
<keyword evidence="4" id="KW-1015">Disulfide bond</keyword>
<accession>A0A232ER59</accession>
<sequence>MLWTSLVVLLASVILVNCKDDYPKVKTTLGAIRGYYKKSENGKLYEAYEGIPYAYPPIGKLRFRPPKKIPAWTGELQATKVSDACLQYMHIPAVENERVEGSEDCLYLNIYAPLRKADTSPLPVILWIHGGCFQFGSGNIYGSRYLADKDVIFVNINYRLGSLGFLSTEDEVVPGNMGLKDQSMALRWVYDNIEYFGGDPKKITLTGLSAGGASVHYHYLSPLSAGLFQNGISFSGTALLCWAQTENAREKAKKLGALLGCPTDNTKDMIQCLRYRPARTVVQATSQFMPWLYNPYTPFGPVVEKSGKDYFINKPPVELIASGNVQDVPWITGVVSEEGLYPVAEFITNKKHLKDLDDNWDLVAKYLLDYNYTLPKDKHAEVAEKIKKHYFGSKPIDRLNTRPLTLMVGDRLFSVDAEKAARMQAKINKSPVWFYYYSHRAADSLSDAMSGTKENFGVSHGDDALMVIESPYTNPTKTQEDRALQRDLLNFWVSVATKGKPELGTEWTEVNPTKKELNYLHISGPGKYAMETNDNLGEKNLWNSIDFNENKPASLFLVVTAFCLAVRSDDDAPRVKTLLGSIKGYHKISEHGRLYEAYEGVPYALPPIGKLRFKAPQPMKAWEGELQATKQAHACLQYNHKSGWLKDVELVEGAEDCLYLNIYVPDREGDTSLLPVFFWIHGGAFTHGTANGFGAKYLVDKDFIVVAINYRLGPLGFLSTEDDVVPGNMGLKDQSMALRWVHDNIEHFGGDPKRISLAGISAGGASVHYHYFSPLSAGLFQNGISFSGTALNCWTQTENSREKAKRLGALMGCPTENTKEMVDCLRHRPARPIVQAVQEFMPWLYNPYTPFGPVVEKVGNKPFIDRPPVEILASGDVADVPWITSITSEEGLYPVAEFAANEPLLKELDENWESLAPHLLDFNYTIPLKERAEVALKIRRHYMGNNPINRQNVRPITKMVGDRLFVVDAEKAARMQAKANKSPVWFYYYSYKAAGGSLADALSGTKENFGVSHTDDIYLLFENLFFDPTTTESDRSMQSYMLNMCSAFIEKTKEVFPKEWKKVDPSEKDFQYLHISGPDKYKMDSHDNLGDKQFWRTINFEENVLESSGSAKDEL</sequence>
<dbReference type="Pfam" id="PF00135">
    <property type="entry name" value="COesterase"/>
    <property type="match status" value="2"/>
</dbReference>
<dbReference type="FunFam" id="3.40.50.1820:FF:000092">
    <property type="entry name" value="Carboxylic ester hydrolase"/>
    <property type="match status" value="1"/>
</dbReference>
<dbReference type="InterPro" id="IPR019826">
    <property type="entry name" value="Carboxylesterase_B_AS"/>
</dbReference>
<dbReference type="EMBL" id="NNAY01002653">
    <property type="protein sequence ID" value="OXU20859.1"/>
    <property type="molecule type" value="Genomic_DNA"/>
</dbReference>
<comment type="similarity">
    <text evidence="1">Belongs to the type-B carboxylesterase/lipase family.</text>
</comment>
<organism evidence="8 9">
    <name type="scientific">Trichomalopsis sarcophagae</name>
    <dbReference type="NCBI Taxonomy" id="543379"/>
    <lineage>
        <taxon>Eukaryota</taxon>
        <taxon>Metazoa</taxon>
        <taxon>Ecdysozoa</taxon>
        <taxon>Arthropoda</taxon>
        <taxon>Hexapoda</taxon>
        <taxon>Insecta</taxon>
        <taxon>Pterygota</taxon>
        <taxon>Neoptera</taxon>
        <taxon>Endopterygota</taxon>
        <taxon>Hymenoptera</taxon>
        <taxon>Apocrita</taxon>
        <taxon>Proctotrupomorpha</taxon>
        <taxon>Chalcidoidea</taxon>
        <taxon>Pteromalidae</taxon>
        <taxon>Pteromalinae</taxon>
        <taxon>Trichomalopsis</taxon>
    </lineage>
</organism>
<dbReference type="InterPro" id="IPR029058">
    <property type="entry name" value="AB_hydrolase_fold"/>
</dbReference>
<dbReference type="Proteomes" id="UP000215335">
    <property type="component" value="Unassembled WGS sequence"/>
</dbReference>
<protein>
    <recommendedName>
        <fullName evidence="7">Carboxylesterase type B domain-containing protein</fullName>
    </recommendedName>
</protein>
<feature type="signal peptide" evidence="6">
    <location>
        <begin position="1"/>
        <end position="18"/>
    </location>
</feature>
<dbReference type="PROSITE" id="PS00941">
    <property type="entry name" value="CARBOXYLESTERASE_B_2"/>
    <property type="match status" value="2"/>
</dbReference>
<evidence type="ECO:0000256" key="4">
    <source>
        <dbReference type="ARBA" id="ARBA00023157"/>
    </source>
</evidence>
<evidence type="ECO:0000313" key="8">
    <source>
        <dbReference type="EMBL" id="OXU20859.1"/>
    </source>
</evidence>
<comment type="caution">
    <text evidence="8">The sequence shown here is derived from an EMBL/GenBank/DDBJ whole genome shotgun (WGS) entry which is preliminary data.</text>
</comment>
<feature type="domain" description="Carboxylesterase type B" evidence="7">
    <location>
        <begin position="572"/>
        <end position="1095"/>
    </location>
</feature>
<keyword evidence="3" id="KW-0378">Hydrolase</keyword>
<keyword evidence="6" id="KW-0732">Signal</keyword>